<proteinExistence type="predicted"/>
<feature type="transmembrane region" description="Helical" evidence="2">
    <location>
        <begin position="434"/>
        <end position="456"/>
    </location>
</feature>
<dbReference type="EMBL" id="JALJOU010000016">
    <property type="protein sequence ID" value="KAK9839547.1"/>
    <property type="molecule type" value="Genomic_DNA"/>
</dbReference>
<keyword evidence="2" id="KW-0812">Transmembrane</keyword>
<keyword evidence="2" id="KW-1133">Transmembrane helix</keyword>
<dbReference type="AlphaFoldDB" id="A0AAW1S0F4"/>
<feature type="transmembrane region" description="Helical" evidence="2">
    <location>
        <begin position="404"/>
        <end position="422"/>
    </location>
</feature>
<keyword evidence="4" id="KW-1185">Reference proteome</keyword>
<feature type="transmembrane region" description="Helical" evidence="2">
    <location>
        <begin position="502"/>
        <end position="518"/>
    </location>
</feature>
<accession>A0AAW1S0F4</accession>
<keyword evidence="2" id="KW-0472">Membrane</keyword>
<name>A0AAW1S0F4_9CHLO</name>
<organism evidence="3 4">
    <name type="scientific">Elliptochloris bilobata</name>
    <dbReference type="NCBI Taxonomy" id="381761"/>
    <lineage>
        <taxon>Eukaryota</taxon>
        <taxon>Viridiplantae</taxon>
        <taxon>Chlorophyta</taxon>
        <taxon>core chlorophytes</taxon>
        <taxon>Trebouxiophyceae</taxon>
        <taxon>Trebouxiophyceae incertae sedis</taxon>
        <taxon>Elliptochloris clade</taxon>
        <taxon>Elliptochloris</taxon>
    </lineage>
</organism>
<dbReference type="Proteomes" id="UP001445335">
    <property type="component" value="Unassembled WGS sequence"/>
</dbReference>
<feature type="region of interest" description="Disordered" evidence="1">
    <location>
        <begin position="213"/>
        <end position="247"/>
    </location>
</feature>
<evidence type="ECO:0000313" key="3">
    <source>
        <dbReference type="EMBL" id="KAK9839547.1"/>
    </source>
</evidence>
<evidence type="ECO:0000313" key="4">
    <source>
        <dbReference type="Proteomes" id="UP001445335"/>
    </source>
</evidence>
<sequence length="534" mass="56647">MLAAYLASAGRDELGNLPRQVAASISTGVSEEGANALCAYLPSCTSARLVLPVSRRTVVVTAGLLAPGPALFSLWERDQDTDMLGLSTVTARRGFPSSLGGPFTEAVFADGRCNFAVFLPTAAEVPGAEDFSLGFVGWLLLGFVDEAAWEARRAHAVRLASKLSCMLAVCAPALLANLRTYFLDATVLSARPALLEASAAAAARARAVCRRRRRAAGDRSSSEDSAGGLRLDIEDEPGTPPPVMPGRQLLSLAQAGRCDSAADSAAGVSDAGPTSGPLAAEPASALLGEAPGGSVAGGAEREEGGKVAKGSCGALRTGQHWLWLTFRDRAVEARFRAFHAAQLAKHDTLSFWLCMVLMLVTAKIYAATAPMGAMALMCLFPLYPAVLTFMRLNNKRYKRWREVIMLTLRLFSVVVGDLYAGYHIRKYGVNPHQFSRPVGFFRACGMESIITLPVFFNVRFARALPAQTLSSATLIAAVIPWVCQAVQPGVPSLAACVAKGSAMQAVMGMALPMALLYTHEAHSRRSFLAALQRA</sequence>
<reference evidence="3 4" key="1">
    <citation type="journal article" date="2024" name="Nat. Commun.">
        <title>Phylogenomics reveals the evolutionary origins of lichenization in chlorophyte algae.</title>
        <authorList>
            <person name="Puginier C."/>
            <person name="Libourel C."/>
            <person name="Otte J."/>
            <person name="Skaloud P."/>
            <person name="Haon M."/>
            <person name="Grisel S."/>
            <person name="Petersen M."/>
            <person name="Berrin J.G."/>
            <person name="Delaux P.M."/>
            <person name="Dal Grande F."/>
            <person name="Keller J."/>
        </authorList>
    </citation>
    <scope>NUCLEOTIDE SEQUENCE [LARGE SCALE GENOMIC DNA]</scope>
    <source>
        <strain evidence="3 4">SAG 245.80</strain>
    </source>
</reference>
<comment type="caution">
    <text evidence="3">The sequence shown here is derived from an EMBL/GenBank/DDBJ whole genome shotgun (WGS) entry which is preliminary data.</text>
</comment>
<feature type="transmembrane region" description="Helical" evidence="2">
    <location>
        <begin position="373"/>
        <end position="392"/>
    </location>
</feature>
<gene>
    <name evidence="3" type="ORF">WJX81_008699</name>
</gene>
<feature type="transmembrane region" description="Helical" evidence="2">
    <location>
        <begin position="463"/>
        <end position="482"/>
    </location>
</feature>
<evidence type="ECO:0000256" key="1">
    <source>
        <dbReference type="SAM" id="MobiDB-lite"/>
    </source>
</evidence>
<protein>
    <submittedName>
        <fullName evidence="3">Uncharacterized protein</fullName>
    </submittedName>
</protein>
<evidence type="ECO:0000256" key="2">
    <source>
        <dbReference type="SAM" id="Phobius"/>
    </source>
</evidence>